<evidence type="ECO:0000256" key="13">
    <source>
        <dbReference type="ARBA" id="ARBA00023136"/>
    </source>
</evidence>
<dbReference type="GO" id="GO:0005886">
    <property type="term" value="C:plasma membrane"/>
    <property type="evidence" value="ECO:0007669"/>
    <property type="project" value="UniProtKB-SubCell"/>
</dbReference>
<name>A0A4P9K5P1_9GAMM</name>
<evidence type="ECO:0000256" key="14">
    <source>
        <dbReference type="PROSITE-ProRule" id="PRU00169"/>
    </source>
</evidence>
<feature type="coiled-coil region" evidence="15">
    <location>
        <begin position="223"/>
        <end position="265"/>
    </location>
</feature>
<evidence type="ECO:0000259" key="17">
    <source>
        <dbReference type="PROSITE" id="PS50109"/>
    </source>
</evidence>
<dbReference type="Pfam" id="PF02518">
    <property type="entry name" value="HATPase_c"/>
    <property type="match status" value="1"/>
</dbReference>
<evidence type="ECO:0000256" key="2">
    <source>
        <dbReference type="ARBA" id="ARBA00004651"/>
    </source>
</evidence>
<dbReference type="SUPFAM" id="SSF47384">
    <property type="entry name" value="Homodimeric domain of signal transducing histidine kinase"/>
    <property type="match status" value="1"/>
</dbReference>
<evidence type="ECO:0000256" key="6">
    <source>
        <dbReference type="ARBA" id="ARBA00022679"/>
    </source>
</evidence>
<keyword evidence="8" id="KW-0547">Nucleotide-binding</keyword>
<dbReference type="SMART" id="SM00388">
    <property type="entry name" value="HisKA"/>
    <property type="match status" value="1"/>
</dbReference>
<evidence type="ECO:0000256" key="11">
    <source>
        <dbReference type="ARBA" id="ARBA00022989"/>
    </source>
</evidence>
<feature type="domain" description="Response regulatory" evidence="18">
    <location>
        <begin position="531"/>
        <end position="648"/>
    </location>
</feature>
<keyword evidence="20" id="KW-1185">Reference proteome</keyword>
<organism evidence="19 20">
    <name type="scientific">Thiomicrorhabdus sediminis</name>
    <dbReference type="NCBI Taxonomy" id="2580412"/>
    <lineage>
        <taxon>Bacteria</taxon>
        <taxon>Pseudomonadati</taxon>
        <taxon>Pseudomonadota</taxon>
        <taxon>Gammaproteobacteria</taxon>
        <taxon>Thiotrichales</taxon>
        <taxon>Piscirickettsiaceae</taxon>
        <taxon>Thiomicrorhabdus</taxon>
    </lineage>
</organism>
<dbReference type="InterPro" id="IPR011006">
    <property type="entry name" value="CheY-like_superfamily"/>
</dbReference>
<evidence type="ECO:0000256" key="3">
    <source>
        <dbReference type="ARBA" id="ARBA00012438"/>
    </source>
</evidence>
<dbReference type="GO" id="GO:0000155">
    <property type="term" value="F:phosphorelay sensor kinase activity"/>
    <property type="evidence" value="ECO:0007669"/>
    <property type="project" value="InterPro"/>
</dbReference>
<dbReference type="RefSeq" id="WP_138564467.1">
    <property type="nucleotide sequence ID" value="NZ_CP040602.1"/>
</dbReference>
<evidence type="ECO:0000313" key="19">
    <source>
        <dbReference type="EMBL" id="QCU89790.1"/>
    </source>
</evidence>
<dbReference type="PRINTS" id="PR00344">
    <property type="entry name" value="BCTRLSENSOR"/>
</dbReference>
<dbReference type="OrthoDB" id="9792854at2"/>
<evidence type="ECO:0000256" key="15">
    <source>
        <dbReference type="SAM" id="Coils"/>
    </source>
</evidence>
<dbReference type="InterPro" id="IPR001789">
    <property type="entry name" value="Sig_transdc_resp-reg_receiver"/>
</dbReference>
<keyword evidence="4" id="KW-1003">Cell membrane</keyword>
<evidence type="ECO:0000256" key="16">
    <source>
        <dbReference type="SAM" id="Phobius"/>
    </source>
</evidence>
<dbReference type="Pfam" id="PF00072">
    <property type="entry name" value="Response_reg"/>
    <property type="match status" value="1"/>
</dbReference>
<dbReference type="CDD" id="cd00082">
    <property type="entry name" value="HisKA"/>
    <property type="match status" value="1"/>
</dbReference>
<evidence type="ECO:0000256" key="4">
    <source>
        <dbReference type="ARBA" id="ARBA00022475"/>
    </source>
</evidence>
<dbReference type="Gene3D" id="3.40.50.2300">
    <property type="match status" value="1"/>
</dbReference>
<reference evidence="19 20" key="1">
    <citation type="submission" date="2019-05" db="EMBL/GenBank/DDBJ databases">
        <title>Thiomicrorhabdus sediminis sp. nov, a novel sulfur-oxidizing bacterium isolated from coastal sediment.</title>
        <authorList>
            <person name="Liu X."/>
        </authorList>
    </citation>
    <scope>NUCLEOTIDE SEQUENCE [LARGE SCALE GENOMIC DNA]</scope>
    <source>
        <strain evidence="19 20">G1</strain>
    </source>
</reference>
<comment type="subcellular location">
    <subcellularLocation>
        <location evidence="2">Cell membrane</location>
        <topology evidence="2">Multi-pass membrane protein</topology>
    </subcellularLocation>
</comment>
<dbReference type="InterPro" id="IPR036890">
    <property type="entry name" value="HATPase_C_sf"/>
</dbReference>
<gene>
    <name evidence="19" type="ORF">FE785_03620</name>
</gene>
<evidence type="ECO:0000256" key="10">
    <source>
        <dbReference type="ARBA" id="ARBA00022840"/>
    </source>
</evidence>
<protein>
    <recommendedName>
        <fullName evidence="3">histidine kinase</fullName>
        <ecNumber evidence="3">2.7.13.3</ecNumber>
    </recommendedName>
</protein>
<keyword evidence="9" id="KW-0418">Kinase</keyword>
<accession>A0A4P9K5P1</accession>
<dbReference type="Gene3D" id="3.30.565.10">
    <property type="entry name" value="Histidine kinase-like ATPase, C-terminal domain"/>
    <property type="match status" value="1"/>
</dbReference>
<dbReference type="InterPro" id="IPR004358">
    <property type="entry name" value="Sig_transdc_His_kin-like_C"/>
</dbReference>
<dbReference type="Pfam" id="PF00512">
    <property type="entry name" value="HisKA"/>
    <property type="match status" value="1"/>
</dbReference>
<dbReference type="SUPFAM" id="SSF103190">
    <property type="entry name" value="Sensory domain-like"/>
    <property type="match status" value="1"/>
</dbReference>
<keyword evidence="6" id="KW-0808">Transferase</keyword>
<dbReference type="Gene3D" id="1.10.287.130">
    <property type="match status" value="1"/>
</dbReference>
<evidence type="ECO:0000259" key="18">
    <source>
        <dbReference type="PROSITE" id="PS50110"/>
    </source>
</evidence>
<keyword evidence="11 16" id="KW-1133">Transmembrane helix</keyword>
<dbReference type="SUPFAM" id="SSF52172">
    <property type="entry name" value="CheY-like"/>
    <property type="match status" value="1"/>
</dbReference>
<feature type="domain" description="Histidine kinase" evidence="17">
    <location>
        <begin position="285"/>
        <end position="502"/>
    </location>
</feature>
<evidence type="ECO:0000256" key="5">
    <source>
        <dbReference type="ARBA" id="ARBA00022553"/>
    </source>
</evidence>
<dbReference type="SUPFAM" id="SSF55874">
    <property type="entry name" value="ATPase domain of HSP90 chaperone/DNA topoisomerase II/histidine kinase"/>
    <property type="match status" value="1"/>
</dbReference>
<proteinExistence type="predicted"/>
<keyword evidence="15" id="KW-0175">Coiled coil</keyword>
<dbReference type="InterPro" id="IPR029151">
    <property type="entry name" value="Sensor-like_sf"/>
</dbReference>
<dbReference type="PROSITE" id="PS50110">
    <property type="entry name" value="RESPONSE_REGULATORY"/>
    <property type="match status" value="1"/>
</dbReference>
<evidence type="ECO:0000256" key="12">
    <source>
        <dbReference type="ARBA" id="ARBA00023012"/>
    </source>
</evidence>
<sequence>MKKHFQLKKYFLMTGGIAFLVFTIIFGTGVYSRDMSNLENLGERENIILSGFLGKLLEPEIKQLLSSSNTSQEFLRNHKAKHNIDSILSKFSKQYPILKVKIFAKNTTTIYSSIADEIGKKPSHSSSLEEVFKLSNTSSELVLKNSFQTSYGEMFDRKIVETYIPIHNEDNEIIAAFELYSDVTNLVDKSINKLYKDIIFLVIEYLGLFIIIYLLVRHADNIIKNQYKELDEVNHQLELAKDNLEAKVQERTQRLSNTVEKLNQEIQDRMKAQNANQAKSDFLSSMSHELRTPLNAIIGFSQILEISDSLNKYDLDNVNEIKKAGDHLLNLINDILDLSKIEAGKIDLSIEAVDLKGLTSECFSLIKPFAQKHDIQIDYQLTTDLAVRADYTRLKQVLLNLLSNGIKYNRKNGKVSLTIKENKPQHTIRFEVIDTGEGISKEQIPLLFQPFERLNMTKSEIEGTGIGLSISQKIIDLMEGNIGVETELGKGTTFWIELPAENAKVDKEITNSDISTNGEGIDHASEQRKFHVLYIEDNPANIKLVSRALKPKNYIKLHTAHLPEVGIELAIENKPSLILLDINMPSMNGYQVLNIIRQNQDIRHIPVFAITANAMPDDIKKGLAAGFNEYLTKPLDIAVLNELVDKYIGISSGG</sequence>
<evidence type="ECO:0000256" key="1">
    <source>
        <dbReference type="ARBA" id="ARBA00000085"/>
    </source>
</evidence>
<dbReference type="FunFam" id="3.30.565.10:FF:000023">
    <property type="entry name" value="PAS domain-containing sensor histidine kinase"/>
    <property type="match status" value="1"/>
</dbReference>
<feature type="transmembrane region" description="Helical" evidence="16">
    <location>
        <begin position="12"/>
        <end position="31"/>
    </location>
</feature>
<dbReference type="InterPro" id="IPR036097">
    <property type="entry name" value="HisK_dim/P_sf"/>
</dbReference>
<dbReference type="Proteomes" id="UP000304864">
    <property type="component" value="Chromosome"/>
</dbReference>
<evidence type="ECO:0000313" key="20">
    <source>
        <dbReference type="Proteomes" id="UP000304864"/>
    </source>
</evidence>
<dbReference type="SMART" id="SM00387">
    <property type="entry name" value="HATPase_c"/>
    <property type="match status" value="1"/>
</dbReference>
<dbReference type="AlphaFoldDB" id="A0A4P9K5P1"/>
<evidence type="ECO:0000256" key="8">
    <source>
        <dbReference type="ARBA" id="ARBA00022741"/>
    </source>
</evidence>
<dbReference type="InterPro" id="IPR005467">
    <property type="entry name" value="His_kinase_dom"/>
</dbReference>
<dbReference type="EC" id="2.7.13.3" evidence="3"/>
<dbReference type="PANTHER" id="PTHR43047">
    <property type="entry name" value="TWO-COMPONENT HISTIDINE PROTEIN KINASE"/>
    <property type="match status" value="1"/>
</dbReference>
<dbReference type="SMART" id="SM00448">
    <property type="entry name" value="REC"/>
    <property type="match status" value="1"/>
</dbReference>
<keyword evidence="12" id="KW-0902">Two-component regulatory system</keyword>
<dbReference type="GO" id="GO:0005524">
    <property type="term" value="F:ATP binding"/>
    <property type="evidence" value="ECO:0007669"/>
    <property type="project" value="UniProtKB-KW"/>
</dbReference>
<dbReference type="GO" id="GO:0009927">
    <property type="term" value="F:histidine phosphotransfer kinase activity"/>
    <property type="evidence" value="ECO:0007669"/>
    <property type="project" value="TreeGrafter"/>
</dbReference>
<dbReference type="PROSITE" id="PS50109">
    <property type="entry name" value="HIS_KIN"/>
    <property type="match status" value="1"/>
</dbReference>
<keyword evidence="7 16" id="KW-0812">Transmembrane</keyword>
<dbReference type="InterPro" id="IPR003594">
    <property type="entry name" value="HATPase_dom"/>
</dbReference>
<keyword evidence="13 16" id="KW-0472">Membrane</keyword>
<dbReference type="KEGG" id="thig:FE785_03620"/>
<comment type="catalytic activity">
    <reaction evidence="1">
        <text>ATP + protein L-histidine = ADP + protein N-phospho-L-histidine.</text>
        <dbReference type="EC" id="2.7.13.3"/>
    </reaction>
</comment>
<evidence type="ECO:0000256" key="9">
    <source>
        <dbReference type="ARBA" id="ARBA00022777"/>
    </source>
</evidence>
<keyword evidence="5 14" id="KW-0597">Phosphoprotein</keyword>
<feature type="transmembrane region" description="Helical" evidence="16">
    <location>
        <begin position="198"/>
        <end position="216"/>
    </location>
</feature>
<feature type="modified residue" description="4-aspartylphosphate" evidence="14">
    <location>
        <position position="581"/>
    </location>
</feature>
<evidence type="ECO:0000256" key="7">
    <source>
        <dbReference type="ARBA" id="ARBA00022692"/>
    </source>
</evidence>
<keyword evidence="10" id="KW-0067">ATP-binding</keyword>
<dbReference type="EMBL" id="CP040602">
    <property type="protein sequence ID" value="QCU89790.1"/>
    <property type="molecule type" value="Genomic_DNA"/>
</dbReference>
<dbReference type="PANTHER" id="PTHR43047:SF72">
    <property type="entry name" value="OSMOSENSING HISTIDINE PROTEIN KINASE SLN1"/>
    <property type="match status" value="1"/>
</dbReference>
<dbReference type="InterPro" id="IPR003661">
    <property type="entry name" value="HisK_dim/P_dom"/>
</dbReference>